<name>A0A087SL64_AUXPR</name>
<reference evidence="1 2" key="1">
    <citation type="journal article" date="2014" name="BMC Genomics">
        <title>Oil accumulation mechanisms of the oleaginous microalga Chlorella protothecoides revealed through its genome, transcriptomes, and proteomes.</title>
        <authorList>
            <person name="Gao C."/>
            <person name="Wang Y."/>
            <person name="Shen Y."/>
            <person name="Yan D."/>
            <person name="He X."/>
            <person name="Dai J."/>
            <person name="Wu Q."/>
        </authorList>
    </citation>
    <scope>NUCLEOTIDE SEQUENCE [LARGE SCALE GENOMIC DNA]</scope>
    <source>
        <strain evidence="1 2">0710</strain>
    </source>
</reference>
<protein>
    <submittedName>
        <fullName evidence="1">Uncharacterized protein</fullName>
    </submittedName>
</protein>
<accession>A0A087SL64</accession>
<dbReference type="KEGG" id="apro:F751_2686"/>
<dbReference type="RefSeq" id="XP_011399400.1">
    <property type="nucleotide sequence ID" value="XM_011401098.1"/>
</dbReference>
<evidence type="ECO:0000313" key="1">
    <source>
        <dbReference type="EMBL" id="KFM26468.1"/>
    </source>
</evidence>
<dbReference type="EMBL" id="KL662128">
    <property type="protein sequence ID" value="KFM26468.1"/>
    <property type="molecule type" value="Genomic_DNA"/>
</dbReference>
<dbReference type="Proteomes" id="UP000028924">
    <property type="component" value="Unassembled WGS sequence"/>
</dbReference>
<dbReference type="AlphaFoldDB" id="A0A087SL64"/>
<evidence type="ECO:0000313" key="2">
    <source>
        <dbReference type="Proteomes" id="UP000028924"/>
    </source>
</evidence>
<keyword evidence="2" id="KW-1185">Reference proteome</keyword>
<proteinExistence type="predicted"/>
<sequence length="60" mass="6484">MESERDCANAPGCKRCQRRMGFLAGSRCGQGFARDVHGPCTSAQHLPPLLVGNPERSITL</sequence>
<gene>
    <name evidence="1" type="ORF">F751_2686</name>
</gene>
<organism evidence="1 2">
    <name type="scientific">Auxenochlorella protothecoides</name>
    <name type="common">Green microalga</name>
    <name type="synonym">Chlorella protothecoides</name>
    <dbReference type="NCBI Taxonomy" id="3075"/>
    <lineage>
        <taxon>Eukaryota</taxon>
        <taxon>Viridiplantae</taxon>
        <taxon>Chlorophyta</taxon>
        <taxon>core chlorophytes</taxon>
        <taxon>Trebouxiophyceae</taxon>
        <taxon>Chlorellales</taxon>
        <taxon>Chlorellaceae</taxon>
        <taxon>Auxenochlorella</taxon>
    </lineage>
</organism>
<dbReference type="GeneID" id="23614077"/>